<dbReference type="PANTHER" id="PTHR31677">
    <property type="entry name" value="AP2 DOMAIN CLASS TRANSCRIPTION FACTOR"/>
    <property type="match status" value="1"/>
</dbReference>
<organism evidence="7 8">
    <name type="scientific">Lupinus albus</name>
    <name type="common">White lupine</name>
    <name type="synonym">Lupinus termis</name>
    <dbReference type="NCBI Taxonomy" id="3870"/>
    <lineage>
        <taxon>Eukaryota</taxon>
        <taxon>Viridiplantae</taxon>
        <taxon>Streptophyta</taxon>
        <taxon>Embryophyta</taxon>
        <taxon>Tracheophyta</taxon>
        <taxon>Spermatophyta</taxon>
        <taxon>Magnoliopsida</taxon>
        <taxon>eudicotyledons</taxon>
        <taxon>Gunneridae</taxon>
        <taxon>Pentapetalae</taxon>
        <taxon>rosids</taxon>
        <taxon>fabids</taxon>
        <taxon>Fabales</taxon>
        <taxon>Fabaceae</taxon>
        <taxon>Papilionoideae</taxon>
        <taxon>50 kb inversion clade</taxon>
        <taxon>genistoids sensu lato</taxon>
        <taxon>core genistoids</taxon>
        <taxon>Genisteae</taxon>
        <taxon>Lupinus</taxon>
    </lineage>
</organism>
<dbReference type="Proteomes" id="UP000447434">
    <property type="component" value="Chromosome 15"/>
</dbReference>
<comment type="subcellular location">
    <subcellularLocation>
        <location evidence="1">Nucleus</location>
    </subcellularLocation>
</comment>
<evidence type="ECO:0000256" key="6">
    <source>
        <dbReference type="ARBA" id="ARBA00023242"/>
    </source>
</evidence>
<dbReference type="CDD" id="cd00018">
    <property type="entry name" value="AP2"/>
    <property type="match status" value="1"/>
</dbReference>
<dbReference type="GO" id="GO:0003677">
    <property type="term" value="F:DNA binding"/>
    <property type="evidence" value="ECO:0007669"/>
    <property type="project" value="UniProtKB-KW"/>
</dbReference>
<dbReference type="SMART" id="SM00380">
    <property type="entry name" value="AP2"/>
    <property type="match status" value="1"/>
</dbReference>
<keyword evidence="5" id="KW-0804">Transcription</keyword>
<evidence type="ECO:0000256" key="5">
    <source>
        <dbReference type="ARBA" id="ARBA00023163"/>
    </source>
</evidence>
<evidence type="ECO:0000313" key="8">
    <source>
        <dbReference type="Proteomes" id="UP000447434"/>
    </source>
</evidence>
<dbReference type="PRINTS" id="PR00367">
    <property type="entry name" value="ETHRSPELEMNT"/>
</dbReference>
<dbReference type="EMBL" id="WOCE01000015">
    <property type="protein sequence ID" value="KAE9599001.1"/>
    <property type="molecule type" value="Genomic_DNA"/>
</dbReference>
<dbReference type="GO" id="GO:0005634">
    <property type="term" value="C:nucleus"/>
    <property type="evidence" value="ECO:0007669"/>
    <property type="project" value="UniProtKB-SubCell"/>
</dbReference>
<dbReference type="Pfam" id="PF00847">
    <property type="entry name" value="AP2"/>
    <property type="match status" value="1"/>
</dbReference>
<proteinExistence type="predicted"/>
<evidence type="ECO:0000256" key="2">
    <source>
        <dbReference type="ARBA" id="ARBA00022745"/>
    </source>
</evidence>
<keyword evidence="4" id="KW-0238">DNA-binding</keyword>
<gene>
    <name evidence="7" type="ORF">Lalb_Chr15g0086951</name>
</gene>
<evidence type="ECO:0000313" key="7">
    <source>
        <dbReference type="EMBL" id="KAE9599001.1"/>
    </source>
</evidence>
<protein>
    <submittedName>
        <fullName evidence="7">Putative transcription factor AP2-EREBP family</fullName>
    </submittedName>
</protein>
<keyword evidence="3" id="KW-0805">Transcription regulation</keyword>
<dbReference type="PROSITE" id="PS51032">
    <property type="entry name" value="AP2_ERF"/>
    <property type="match status" value="1"/>
</dbReference>
<dbReference type="InterPro" id="IPR016177">
    <property type="entry name" value="DNA-bd_dom_sf"/>
</dbReference>
<sequence length="314" mass="34804">MSNSRTSNTSTKGNTNQTQMNSFFLQLNTSPPSEKRGRRKQAEPGKFLGVRKRPWGRYAAEIRDPITKERHWLGTFDTAEEAAIAYDTASISMKGSQARTNFIYSNNNNTNFHNFLTPMELQSLLPTPQFITNTQSQNALHLNNAICDETSYGSTPLDDNFFFSNDSNNSGYLECIVPDSCLRPVSMQSNVNASSDQNGTYINRNTIEGHSHFDNTAFSHGTLSMQTTMQASNFGGFSYQSEPSEGFLDDKQSWNCNSSELSAIFNKPLRTEDGYCIGALCCPITDSSNYGTVSSCSPSVPPLFEDVDLGYSPF</sequence>
<keyword evidence="2" id="KW-0936">Ethylene signaling pathway</keyword>
<dbReference type="GO" id="GO:0009873">
    <property type="term" value="P:ethylene-activated signaling pathway"/>
    <property type="evidence" value="ECO:0007669"/>
    <property type="project" value="UniProtKB-KW"/>
</dbReference>
<dbReference type="SUPFAM" id="SSF54171">
    <property type="entry name" value="DNA-binding domain"/>
    <property type="match status" value="1"/>
</dbReference>
<evidence type="ECO:0000256" key="3">
    <source>
        <dbReference type="ARBA" id="ARBA00023015"/>
    </source>
</evidence>
<dbReference type="Gene3D" id="3.30.730.10">
    <property type="entry name" value="AP2/ERF domain"/>
    <property type="match status" value="1"/>
</dbReference>
<dbReference type="InterPro" id="IPR036955">
    <property type="entry name" value="AP2/ERF_dom_sf"/>
</dbReference>
<keyword evidence="6" id="KW-0539">Nucleus</keyword>
<comment type="caution">
    <text evidence="7">The sequence shown here is derived from an EMBL/GenBank/DDBJ whole genome shotgun (WGS) entry which is preliminary data.</text>
</comment>
<name>A0A6A5PDY8_LUPAL</name>
<accession>A0A6A5PDY8</accession>
<dbReference type="FunFam" id="3.30.730.10:FF:000001">
    <property type="entry name" value="Ethylene-responsive transcription factor 2"/>
    <property type="match status" value="1"/>
</dbReference>
<dbReference type="GO" id="GO:0003700">
    <property type="term" value="F:DNA-binding transcription factor activity"/>
    <property type="evidence" value="ECO:0007669"/>
    <property type="project" value="InterPro"/>
</dbReference>
<evidence type="ECO:0000256" key="4">
    <source>
        <dbReference type="ARBA" id="ARBA00023125"/>
    </source>
</evidence>
<dbReference type="OrthoDB" id="1937505at2759"/>
<reference evidence="8" key="1">
    <citation type="journal article" date="2020" name="Nat. Commun.">
        <title>Genome sequence of the cluster root forming white lupin.</title>
        <authorList>
            <person name="Hufnagel B."/>
            <person name="Marques A."/>
            <person name="Soriano A."/>
            <person name="Marques L."/>
            <person name="Divol F."/>
            <person name="Doumas P."/>
            <person name="Sallet E."/>
            <person name="Mancinotti D."/>
            <person name="Carrere S."/>
            <person name="Marande W."/>
            <person name="Arribat S."/>
            <person name="Keller J."/>
            <person name="Huneau C."/>
            <person name="Blein T."/>
            <person name="Aime D."/>
            <person name="Laguerre M."/>
            <person name="Taylor J."/>
            <person name="Schubert V."/>
            <person name="Nelson M."/>
            <person name="Geu-Flores F."/>
            <person name="Crespi M."/>
            <person name="Gallardo-Guerrero K."/>
            <person name="Delaux P.-M."/>
            <person name="Salse J."/>
            <person name="Berges H."/>
            <person name="Guyot R."/>
            <person name="Gouzy J."/>
            <person name="Peret B."/>
        </authorList>
    </citation>
    <scope>NUCLEOTIDE SEQUENCE [LARGE SCALE GENOMIC DNA]</scope>
    <source>
        <strain evidence="8">cv. Amiga</strain>
    </source>
</reference>
<dbReference type="PANTHER" id="PTHR31677:SF49">
    <property type="entry name" value="ETHYLENE-RESPONSIVE TRANSCRIPTION FACTOR ERF086"/>
    <property type="match status" value="1"/>
</dbReference>
<keyword evidence="8" id="KW-1185">Reference proteome</keyword>
<dbReference type="InterPro" id="IPR001471">
    <property type="entry name" value="AP2/ERF_dom"/>
</dbReference>
<dbReference type="AlphaFoldDB" id="A0A6A5PDY8"/>
<evidence type="ECO:0000256" key="1">
    <source>
        <dbReference type="ARBA" id="ARBA00004123"/>
    </source>
</evidence>